<gene>
    <name evidence="1" type="ORF">METZ01_LOCUS114364</name>
</gene>
<dbReference type="EMBL" id="UINC01014423">
    <property type="protein sequence ID" value="SVA61510.1"/>
    <property type="molecule type" value="Genomic_DNA"/>
</dbReference>
<protein>
    <submittedName>
        <fullName evidence="1">Uncharacterized protein</fullName>
    </submittedName>
</protein>
<sequence>MSDKTKHSDDNSLISKFSIAGISEESLNNAADVAKRLCKQACPVNSSALDPRHFTDYQGFFFELSRKT</sequence>
<organism evidence="1">
    <name type="scientific">marine metagenome</name>
    <dbReference type="NCBI Taxonomy" id="408172"/>
    <lineage>
        <taxon>unclassified sequences</taxon>
        <taxon>metagenomes</taxon>
        <taxon>ecological metagenomes</taxon>
    </lineage>
</organism>
<proteinExistence type="predicted"/>
<evidence type="ECO:0000313" key="1">
    <source>
        <dbReference type="EMBL" id="SVA61510.1"/>
    </source>
</evidence>
<name>A0A381XA81_9ZZZZ</name>
<accession>A0A381XA81</accession>
<dbReference type="AlphaFoldDB" id="A0A381XA81"/>
<reference evidence="1" key="1">
    <citation type="submission" date="2018-05" db="EMBL/GenBank/DDBJ databases">
        <authorList>
            <person name="Lanie J.A."/>
            <person name="Ng W.-L."/>
            <person name="Kazmierczak K.M."/>
            <person name="Andrzejewski T.M."/>
            <person name="Davidsen T.M."/>
            <person name="Wayne K.J."/>
            <person name="Tettelin H."/>
            <person name="Glass J.I."/>
            <person name="Rusch D."/>
            <person name="Podicherti R."/>
            <person name="Tsui H.-C.T."/>
            <person name="Winkler M.E."/>
        </authorList>
    </citation>
    <scope>NUCLEOTIDE SEQUENCE</scope>
</reference>